<reference evidence="1 2" key="1">
    <citation type="journal article" date="2020" name="Genes (Basel)">
        <title>Genomic Comparison of Insect Gut Symbionts from Divergent Burkholderia Subclades.</title>
        <authorList>
            <person name="Takeshita K."/>
            <person name="Kikuchi Y."/>
        </authorList>
    </citation>
    <scope>NUCLEOTIDE SEQUENCE [LARGE SCALE GENOMIC DNA]</scope>
    <source>
        <strain evidence="1 2">PGU16</strain>
        <plasmid evidence="1 2">PPGU16_p2</plasmid>
    </source>
</reference>
<keyword evidence="2" id="KW-1185">Reference proteome</keyword>
<dbReference type="Proteomes" id="UP000510888">
    <property type="component" value="Plasmid PPGU16_p2"/>
</dbReference>
<protein>
    <submittedName>
        <fullName evidence="1">Uncharacterized protein</fullName>
    </submittedName>
</protein>
<sequence>MLEFFEIVRHGLPLTEPRSWLFISTVIAAGVAGWKSLNVVEHFAKNKEE</sequence>
<geneLocation type="plasmid" evidence="1 2">
    <name>PPGU16_p2</name>
</geneLocation>
<dbReference type="RefSeq" id="WP_180727339.1">
    <property type="nucleotide sequence ID" value="NZ_AP023177.1"/>
</dbReference>
<accession>A0A7I8C3T7</accession>
<evidence type="ECO:0000313" key="2">
    <source>
        <dbReference type="Proteomes" id="UP000510888"/>
    </source>
</evidence>
<name>A0A7I8C3T7_9BURK</name>
<proteinExistence type="predicted"/>
<evidence type="ECO:0000313" key="1">
    <source>
        <dbReference type="EMBL" id="BCF95151.1"/>
    </source>
</evidence>
<organism evidence="1 2">
    <name type="scientific">Paraburkholderia largidicola</name>
    <dbReference type="NCBI Taxonomy" id="3014751"/>
    <lineage>
        <taxon>Bacteria</taxon>
        <taxon>Pseudomonadati</taxon>
        <taxon>Pseudomonadota</taxon>
        <taxon>Betaproteobacteria</taxon>
        <taxon>Burkholderiales</taxon>
        <taxon>Burkholderiaceae</taxon>
        <taxon>Paraburkholderia</taxon>
    </lineage>
</organism>
<dbReference type="KEGG" id="plad:PPGU16_82180"/>
<keyword evidence="1" id="KW-0614">Plasmid</keyword>
<gene>
    <name evidence="1" type="ORF">PPGU16_82180</name>
</gene>
<dbReference type="EMBL" id="AP023177">
    <property type="protein sequence ID" value="BCF95151.1"/>
    <property type="molecule type" value="Genomic_DNA"/>
</dbReference>
<dbReference type="AlphaFoldDB" id="A0A7I8C3T7"/>